<evidence type="ECO:0000313" key="2">
    <source>
        <dbReference type="Proteomes" id="UP000826195"/>
    </source>
</evidence>
<dbReference type="EMBL" id="JAHXZJ010000374">
    <property type="protein sequence ID" value="KAH0561168.1"/>
    <property type="molecule type" value="Genomic_DNA"/>
</dbReference>
<proteinExistence type="predicted"/>
<protein>
    <recommendedName>
        <fullName evidence="3">RING-type domain-containing protein</fullName>
    </recommendedName>
</protein>
<dbReference type="Gene3D" id="2.20.25.240">
    <property type="match status" value="1"/>
</dbReference>
<dbReference type="InterPro" id="IPR013083">
    <property type="entry name" value="Znf_RING/FYVE/PHD"/>
</dbReference>
<keyword evidence="2" id="KW-1185">Reference proteome</keyword>
<name>A0AAV7IWV1_COTGL</name>
<dbReference type="Pfam" id="PF13920">
    <property type="entry name" value="zf-C3HC4_3"/>
    <property type="match status" value="1"/>
</dbReference>
<dbReference type="Gene3D" id="3.30.40.10">
    <property type="entry name" value="Zinc/RING finger domain, C3HC4 (zinc finger)"/>
    <property type="match status" value="1"/>
</dbReference>
<dbReference type="Proteomes" id="UP000826195">
    <property type="component" value="Unassembled WGS sequence"/>
</dbReference>
<evidence type="ECO:0008006" key="3">
    <source>
        <dbReference type="Google" id="ProtNLM"/>
    </source>
</evidence>
<dbReference type="AlphaFoldDB" id="A0AAV7IWV1"/>
<gene>
    <name evidence="1" type="ORF">KQX54_013964</name>
</gene>
<evidence type="ECO:0000313" key="1">
    <source>
        <dbReference type="EMBL" id="KAH0561168.1"/>
    </source>
</evidence>
<accession>A0AAV7IWV1</accession>
<comment type="caution">
    <text evidence="1">The sequence shown here is derived from an EMBL/GenBank/DDBJ whole genome shotgun (WGS) entry which is preliminary data.</text>
</comment>
<reference evidence="1 2" key="1">
    <citation type="journal article" date="2021" name="J. Hered.">
        <title>A chromosome-level genome assembly of the parasitoid wasp, Cotesia glomerata (Hymenoptera: Braconidae).</title>
        <authorList>
            <person name="Pinto B.J."/>
            <person name="Weis J.J."/>
            <person name="Gamble T."/>
            <person name="Ode P.J."/>
            <person name="Paul R."/>
            <person name="Zaspel J.M."/>
        </authorList>
    </citation>
    <scope>NUCLEOTIDE SEQUENCE [LARGE SCALE GENOMIC DNA]</scope>
    <source>
        <strain evidence="1">CgM1</strain>
    </source>
</reference>
<organism evidence="1 2">
    <name type="scientific">Cotesia glomerata</name>
    <name type="common">Lepidopteran parasitic wasp</name>
    <name type="synonym">Apanteles glomeratus</name>
    <dbReference type="NCBI Taxonomy" id="32391"/>
    <lineage>
        <taxon>Eukaryota</taxon>
        <taxon>Metazoa</taxon>
        <taxon>Ecdysozoa</taxon>
        <taxon>Arthropoda</taxon>
        <taxon>Hexapoda</taxon>
        <taxon>Insecta</taxon>
        <taxon>Pterygota</taxon>
        <taxon>Neoptera</taxon>
        <taxon>Endopterygota</taxon>
        <taxon>Hymenoptera</taxon>
        <taxon>Apocrita</taxon>
        <taxon>Ichneumonoidea</taxon>
        <taxon>Braconidae</taxon>
        <taxon>Microgastrinae</taxon>
        <taxon>Cotesia</taxon>
    </lineage>
</organism>
<sequence>MSRNCNFIKFESHIYDGYAYHLNKNSKNKYLQCDRRRTNQCGGRAIFSEDGNTVEKKIHNHPRDYTLHDISIFREELKRAIKSELNDAGDIYDRLARLHPQAAARVKRNNALQCMRRWSQTNIQIPKGKSFKELRDALYTDRFLTLRKCADGTFIDLIVNNENLPAETIALCHQKVLYGCKNASSLYIVTTGKIKLKNLPTEEILMVVADLENYAVPCMIVIGKQRKEAIYSEALGIIAAAIPSVKMVYTNFEIIYKLAMKYDLLKDDNDAIIIRKVIALSMILSTATQELYVILWQSLPLTQRPRFEPFFTDYHNIWIQNAVNECCTYENIAIFNDCQRSALRNLINFMNNYEKSTIWHVLKYINKLSMSTVRDLPRLNLKKVYIATPRARSLVDKAQYCDNARVLEKKQITLNTFIKSCSFLVCQTLENTMFEREYEAETDTYCFSDNNSQHSSFESGLDLQSIDFINAADIYEELDYKSKLEKITQLTDDTDNTREAESEGVAVCVQPEEVAGVQPEQAADAQPKEVTVVQDPMSIEKATTLIQLIEENENPASSFLNEDGASILCVACFATETQYMLSPCGHTILCKHCTIKVLYQFIIGATPEFKCRLDGLHLSETTLCLSKSLLDIDGYNLSVQIMYYPYEYLWYRDLRRWTYAEDERLIYLRTRHYDLRFNTAWRYVKLYNLDWWQDIANDAVFRRRNKDADDCYDRFCDLVDKFMEIRLMDRKERPYWEHYKMLRWFYHDCRNKFPDN</sequence>